<dbReference type="EMBL" id="JAUUTY010000185">
    <property type="protein sequence ID" value="KAK1602780.1"/>
    <property type="molecule type" value="Genomic_DNA"/>
</dbReference>
<organism evidence="2 4">
    <name type="scientific">Lolium multiflorum</name>
    <name type="common">Italian ryegrass</name>
    <name type="synonym">Lolium perenne subsp. multiflorum</name>
    <dbReference type="NCBI Taxonomy" id="4521"/>
    <lineage>
        <taxon>Eukaryota</taxon>
        <taxon>Viridiplantae</taxon>
        <taxon>Streptophyta</taxon>
        <taxon>Embryophyta</taxon>
        <taxon>Tracheophyta</taxon>
        <taxon>Spermatophyta</taxon>
        <taxon>Magnoliopsida</taxon>
        <taxon>Liliopsida</taxon>
        <taxon>Poales</taxon>
        <taxon>Poaceae</taxon>
        <taxon>BOP clade</taxon>
        <taxon>Pooideae</taxon>
        <taxon>Poodae</taxon>
        <taxon>Poeae</taxon>
        <taxon>Poeae Chloroplast Group 2 (Poeae type)</taxon>
        <taxon>Loliodinae</taxon>
        <taxon>Loliinae</taxon>
        <taxon>Lolium</taxon>
    </lineage>
</organism>
<dbReference type="Proteomes" id="UP001231189">
    <property type="component" value="Unassembled WGS sequence"/>
</dbReference>
<name>A0AAD8VFG3_LOLMU</name>
<evidence type="ECO:0000313" key="3">
    <source>
        <dbReference type="EMBL" id="KAK1611145.1"/>
    </source>
</evidence>
<evidence type="ECO:0000313" key="4">
    <source>
        <dbReference type="Proteomes" id="UP001231189"/>
    </source>
</evidence>
<keyword evidence="4" id="KW-1185">Reference proteome</keyword>
<dbReference type="EMBL" id="JAUUTY010000007">
    <property type="protein sequence ID" value="KAK1611145.1"/>
    <property type="molecule type" value="Genomic_DNA"/>
</dbReference>
<dbReference type="AlphaFoldDB" id="A0AAD8VFG3"/>
<reference evidence="2" key="1">
    <citation type="submission" date="2023-07" db="EMBL/GenBank/DDBJ databases">
        <title>A chromosome-level genome assembly of Lolium multiflorum.</title>
        <authorList>
            <person name="Chen Y."/>
            <person name="Copetti D."/>
            <person name="Kolliker R."/>
            <person name="Studer B."/>
        </authorList>
    </citation>
    <scope>NUCLEOTIDE SEQUENCE</scope>
    <source>
        <strain evidence="2">02402/16</strain>
        <tissue evidence="2">Leaf</tissue>
    </source>
</reference>
<gene>
    <name evidence="3" type="ORF">QYE76_034818</name>
    <name evidence="2" type="ORF">QYE76_037758</name>
</gene>
<evidence type="ECO:0000313" key="2">
    <source>
        <dbReference type="EMBL" id="KAK1602780.1"/>
    </source>
</evidence>
<evidence type="ECO:0000256" key="1">
    <source>
        <dbReference type="SAM" id="SignalP"/>
    </source>
</evidence>
<feature type="signal peptide" evidence="1">
    <location>
        <begin position="1"/>
        <end position="23"/>
    </location>
</feature>
<keyword evidence="1" id="KW-0732">Signal</keyword>
<comment type="caution">
    <text evidence="2">The sequence shown here is derived from an EMBL/GenBank/DDBJ whole genome shotgun (WGS) entry which is preliminary data.</text>
</comment>
<protein>
    <submittedName>
        <fullName evidence="2">Uncharacterized protein</fullName>
    </submittedName>
</protein>
<sequence length="81" mass="8235">MGSFARAARFLVLLQIALFLVFSAVIMSGSAAAARDISAGGGALNPNRPGCIGGSCPSPGGSYTRPCRYKYRCTPPAGGQP</sequence>
<proteinExistence type="predicted"/>
<accession>A0AAD8VFG3</accession>
<feature type="chain" id="PRO_5042442401" evidence="1">
    <location>
        <begin position="24"/>
        <end position="81"/>
    </location>
</feature>